<evidence type="ECO:0000256" key="6">
    <source>
        <dbReference type="ARBA" id="ARBA00023239"/>
    </source>
</evidence>
<dbReference type="CDD" id="cd07233">
    <property type="entry name" value="GlxI_Zn"/>
    <property type="match status" value="2"/>
</dbReference>
<dbReference type="RefSeq" id="XP_035321459.1">
    <property type="nucleotide sequence ID" value="XM_035469079.1"/>
</dbReference>
<feature type="binding site" evidence="8">
    <location>
        <position position="234"/>
    </location>
    <ligand>
        <name>Zn(2+)</name>
        <dbReference type="ChEBI" id="CHEBI:29105"/>
        <note>ligand shared between dimeric partners</note>
    </ligand>
</feature>
<dbReference type="AlphaFoldDB" id="A0A9P5D1J0"/>
<dbReference type="GO" id="GO:0046872">
    <property type="term" value="F:metal ion binding"/>
    <property type="evidence" value="ECO:0007669"/>
    <property type="project" value="UniProtKB-UniRule"/>
</dbReference>
<dbReference type="PANTHER" id="PTHR10374:SF30">
    <property type="entry name" value="LACTOYLGLUTATHIONE LYASE"/>
    <property type="match status" value="1"/>
</dbReference>
<evidence type="ECO:0000256" key="7">
    <source>
        <dbReference type="PIRSR" id="PIRSR604361-1"/>
    </source>
</evidence>
<keyword evidence="6 9" id="KW-0456">Lyase</keyword>
<comment type="similarity">
    <text evidence="2 9">Belongs to the glyoxalase I family.</text>
</comment>
<dbReference type="PROSITE" id="PS00935">
    <property type="entry name" value="GLYOXALASE_I_2"/>
    <property type="match status" value="1"/>
</dbReference>
<accession>A0A9P5D1J0</accession>
<dbReference type="EC" id="4.4.1.5" evidence="3 9"/>
<organism evidence="11 12">
    <name type="scientific">Geosmithia morbida</name>
    <dbReference type="NCBI Taxonomy" id="1094350"/>
    <lineage>
        <taxon>Eukaryota</taxon>
        <taxon>Fungi</taxon>
        <taxon>Dikarya</taxon>
        <taxon>Ascomycota</taxon>
        <taxon>Pezizomycotina</taxon>
        <taxon>Sordariomycetes</taxon>
        <taxon>Hypocreomycetidae</taxon>
        <taxon>Hypocreales</taxon>
        <taxon>Bionectriaceae</taxon>
        <taxon>Geosmithia</taxon>
    </lineage>
</organism>
<dbReference type="InterPro" id="IPR004360">
    <property type="entry name" value="Glyas_Fos-R_dOase_dom"/>
</dbReference>
<gene>
    <name evidence="11" type="ORF">GMORB2_7114</name>
</gene>
<sequence>MASATNTRNYKFNHTMLRIKDPKKSVKFYEFLGMSVIKKLEFPGNKFDLYFLGYDGPQALSSGNSAFDREGLIELTHNYGTEDDAEYSINNGNKEPHRGFGHTCISVDNIQAACKRLEDAGYKFQKKLTDGRMKSIAFALDPDDYWVEIVPQRPVEETAEIKETDVGTYRMNHTMIRVKDIEKSLHFYQNVLGMTLVRTSENTAAGFNLYFLAYVDKDSAPADGKTAHMEGLLELTWNYGTEKDESFRYHNGNDEPQGFGHICITVDNLDAACRRFEDLECSWKKRLTDGRMKNVAFLLDPDNYWVEVVQNERFAGKENF</sequence>
<name>A0A9P5D1J0_9HYPO</name>
<dbReference type="Proteomes" id="UP000749293">
    <property type="component" value="Unassembled WGS sequence"/>
</dbReference>
<evidence type="ECO:0000256" key="5">
    <source>
        <dbReference type="ARBA" id="ARBA00022833"/>
    </source>
</evidence>
<dbReference type="InterPro" id="IPR037523">
    <property type="entry name" value="VOC_core"/>
</dbReference>
<dbReference type="PROSITE" id="PS51819">
    <property type="entry name" value="VOC"/>
    <property type="match status" value="2"/>
</dbReference>
<reference evidence="11" key="1">
    <citation type="submission" date="2020-03" db="EMBL/GenBank/DDBJ databases">
        <title>Site-based positive gene gene selection in Geosmithia morbida across the United States reveals a broad range of putative effectors and factors for local host and environmental adapation.</title>
        <authorList>
            <person name="Onufrak A."/>
            <person name="Murdoch R.W."/>
            <person name="Gazis R."/>
            <person name="Huff M."/>
            <person name="Staton M."/>
            <person name="Klingeman W."/>
            <person name="Hadziabdic D."/>
        </authorList>
    </citation>
    <scope>NUCLEOTIDE SEQUENCE</scope>
    <source>
        <strain evidence="11">1262</strain>
    </source>
</reference>
<feature type="binding site" evidence="8">
    <location>
        <position position="307"/>
    </location>
    <ligand>
        <name>Zn(2+)</name>
        <dbReference type="ChEBI" id="CHEBI:29105"/>
        <note>ligand shared between dimeric partners</note>
    </ligand>
</feature>
<evidence type="ECO:0000256" key="9">
    <source>
        <dbReference type="RuleBase" id="RU361179"/>
    </source>
</evidence>
<feature type="domain" description="VOC" evidence="10">
    <location>
        <begin position="170"/>
        <end position="311"/>
    </location>
</feature>
<evidence type="ECO:0000313" key="11">
    <source>
        <dbReference type="EMBL" id="KAF4122807.1"/>
    </source>
</evidence>
<dbReference type="SUPFAM" id="SSF54593">
    <property type="entry name" value="Glyoxalase/Bleomycin resistance protein/Dihydroxybiphenyl dioxygenase"/>
    <property type="match status" value="2"/>
</dbReference>
<dbReference type="Pfam" id="PF00903">
    <property type="entry name" value="Glyoxalase"/>
    <property type="match status" value="2"/>
</dbReference>
<evidence type="ECO:0000256" key="3">
    <source>
        <dbReference type="ARBA" id="ARBA00012081"/>
    </source>
</evidence>
<evidence type="ECO:0000313" key="12">
    <source>
        <dbReference type="Proteomes" id="UP000749293"/>
    </source>
</evidence>
<keyword evidence="12" id="KW-1185">Reference proteome</keyword>
<protein>
    <recommendedName>
        <fullName evidence="3 9">Lactoylglutathione lyase</fullName>
        <ecNumber evidence="3 9">4.4.1.5</ecNumber>
    </recommendedName>
    <alternativeName>
        <fullName evidence="9">Glyoxalase I</fullName>
    </alternativeName>
</protein>
<feature type="domain" description="VOC" evidence="10">
    <location>
        <begin position="11"/>
        <end position="152"/>
    </location>
</feature>
<comment type="catalytic activity">
    <reaction evidence="9">
        <text>(R)-S-lactoylglutathione = methylglyoxal + glutathione</text>
        <dbReference type="Rhea" id="RHEA:19069"/>
        <dbReference type="ChEBI" id="CHEBI:17158"/>
        <dbReference type="ChEBI" id="CHEBI:57474"/>
        <dbReference type="ChEBI" id="CHEBI:57925"/>
        <dbReference type="EC" id="4.4.1.5"/>
    </reaction>
</comment>
<evidence type="ECO:0000256" key="1">
    <source>
        <dbReference type="ARBA" id="ARBA00005008"/>
    </source>
</evidence>
<comment type="cofactor">
    <cofactor evidence="8">
        <name>Zn(2+)</name>
        <dbReference type="ChEBI" id="CHEBI:29105"/>
    </cofactor>
    <text evidence="8">Binds 1 zinc ion per subunit. In the homodimer, two zinc ions are bound between subunits.</text>
</comment>
<feature type="binding site" evidence="8">
    <location>
        <position position="261"/>
    </location>
    <ligand>
        <name>Zn(2+)</name>
        <dbReference type="ChEBI" id="CHEBI:29105"/>
        <note>ligand shared between dimeric partners</note>
    </ligand>
</feature>
<dbReference type="GO" id="GO:0004462">
    <property type="term" value="F:lactoylglutathione lyase activity"/>
    <property type="evidence" value="ECO:0007669"/>
    <property type="project" value="UniProtKB-UniRule"/>
</dbReference>
<dbReference type="PROSITE" id="PS00934">
    <property type="entry name" value="GLYOXALASE_I_1"/>
    <property type="match status" value="2"/>
</dbReference>
<dbReference type="InterPro" id="IPR029068">
    <property type="entry name" value="Glyas_Bleomycin-R_OHBP_Dase"/>
</dbReference>
<evidence type="ECO:0000256" key="2">
    <source>
        <dbReference type="ARBA" id="ARBA00010363"/>
    </source>
</evidence>
<dbReference type="Gene3D" id="3.10.180.10">
    <property type="entry name" value="2,3-Dihydroxybiphenyl 1,2-Dioxygenase, domain 1"/>
    <property type="match status" value="2"/>
</dbReference>
<keyword evidence="4 8" id="KW-0479">Metal-binding</keyword>
<dbReference type="InterPro" id="IPR018146">
    <property type="entry name" value="Glyoxalase_1_CS"/>
</dbReference>
<dbReference type="PANTHER" id="PTHR10374">
    <property type="entry name" value="LACTOYLGLUTATHIONE LYASE GLYOXALASE I"/>
    <property type="match status" value="1"/>
</dbReference>
<evidence type="ECO:0000256" key="8">
    <source>
        <dbReference type="PIRSR" id="PIRSR604361-3"/>
    </source>
</evidence>
<evidence type="ECO:0000259" key="10">
    <source>
        <dbReference type="PROSITE" id="PS51819"/>
    </source>
</evidence>
<dbReference type="OrthoDB" id="16820at2759"/>
<dbReference type="NCBIfam" id="TIGR00068">
    <property type="entry name" value="glyox_I"/>
    <property type="match status" value="2"/>
</dbReference>
<comment type="pathway">
    <text evidence="1 9">Secondary metabolite metabolism; methylglyoxal degradation; (R)-lactate from methylglyoxal: step 1/2.</text>
</comment>
<dbReference type="EMBL" id="JAANYQ010000008">
    <property type="protein sequence ID" value="KAF4122807.1"/>
    <property type="molecule type" value="Genomic_DNA"/>
</dbReference>
<dbReference type="GeneID" id="55973337"/>
<comment type="caution">
    <text evidence="11">The sequence shown here is derived from an EMBL/GenBank/DDBJ whole genome shotgun (WGS) entry which is preliminary data.</text>
</comment>
<dbReference type="InterPro" id="IPR004361">
    <property type="entry name" value="Glyoxalase_1"/>
</dbReference>
<proteinExistence type="inferred from homology"/>
<evidence type="ECO:0000256" key="4">
    <source>
        <dbReference type="ARBA" id="ARBA00022723"/>
    </source>
</evidence>
<keyword evidence="5 8" id="KW-0862">Zinc</keyword>
<feature type="active site" description="Proton donor/acceptor" evidence="7">
    <location>
        <position position="307"/>
    </location>
</feature>
<comment type="function">
    <text evidence="9">Catalyzes the conversion of hemimercaptal, formed from methylglyoxal and glutathione, to S-lactoylglutathione.</text>
</comment>